<dbReference type="EMBL" id="AGSI01000001">
    <property type="protein sequence ID" value="EIE27688.1"/>
    <property type="molecule type" value="Genomic_DNA"/>
</dbReference>
<reference evidence="1 2" key="1">
    <citation type="journal article" date="2012" name="Genome Biol.">
        <title>The genome of the polar eukaryotic microalga coccomyxa subellipsoidea reveals traits of cold adaptation.</title>
        <authorList>
            <person name="Blanc G."/>
            <person name="Agarkova I."/>
            <person name="Grimwood J."/>
            <person name="Kuo A."/>
            <person name="Brueggeman A."/>
            <person name="Dunigan D."/>
            <person name="Gurnon J."/>
            <person name="Ladunga I."/>
            <person name="Lindquist E."/>
            <person name="Lucas S."/>
            <person name="Pangilinan J."/>
            <person name="Proschold T."/>
            <person name="Salamov A."/>
            <person name="Schmutz J."/>
            <person name="Weeks D."/>
            <person name="Yamada T."/>
            <person name="Claverie J.M."/>
            <person name="Grigoriev I."/>
            <person name="Van Etten J."/>
            <person name="Lomsadze A."/>
            <person name="Borodovsky M."/>
        </authorList>
    </citation>
    <scope>NUCLEOTIDE SEQUENCE [LARGE SCALE GENOMIC DNA]</scope>
    <source>
        <strain evidence="1 2">C-169</strain>
    </source>
</reference>
<dbReference type="PANTHER" id="PTHR33129">
    <property type="entry name" value="PROTEIN KINASE DOMAIN-CONTAINING PROTEIN-RELATED"/>
    <property type="match status" value="1"/>
</dbReference>
<evidence type="ECO:0000313" key="2">
    <source>
        <dbReference type="Proteomes" id="UP000007264"/>
    </source>
</evidence>
<dbReference type="eggNOG" id="ENOG502R5I5">
    <property type="taxonomic scope" value="Eukaryota"/>
</dbReference>
<dbReference type="RefSeq" id="XP_005652232.1">
    <property type="nucleotide sequence ID" value="XM_005652175.1"/>
</dbReference>
<dbReference type="GeneID" id="17045703"/>
<dbReference type="KEGG" id="csl:COCSUDRAFT_64335"/>
<keyword evidence="2" id="KW-1185">Reference proteome</keyword>
<comment type="caution">
    <text evidence="1">The sequence shown here is derived from an EMBL/GenBank/DDBJ whole genome shotgun (WGS) entry which is preliminary data.</text>
</comment>
<evidence type="ECO:0000313" key="1">
    <source>
        <dbReference type="EMBL" id="EIE27688.1"/>
    </source>
</evidence>
<dbReference type="OrthoDB" id="544992at2759"/>
<gene>
    <name evidence="1" type="ORF">COCSUDRAFT_64335</name>
</gene>
<protein>
    <submittedName>
        <fullName evidence="1">Uncharacterized protein</fullName>
    </submittedName>
</protein>
<accession>I0ZAL9</accession>
<dbReference type="Proteomes" id="UP000007264">
    <property type="component" value="Unassembled WGS sequence"/>
</dbReference>
<sequence length="545" mass="61153">MEDVVVEVYQGEAEVASKAISSPITAAEAKDALRDINAAWVGMLTEPDGSTVLAGRRNLTPGAIYHLHLQEQPGRQKLQGEPVELPPDDPRKLFWRNLADAKIEDNPGGFQVLRLQCGFLDPGNKISSILLRPCYKDLWNLVSKGSGKDIITGTPGVGKSIWQYYAMYKLAKLGATVVVDFKGMTDCLCFSKDSVREGPLTAFKKELLQEDTWYLVDTREPEKAAAKTILTSSPKREIYKDFAKAGASTLYMPVWSWLELDAGRHLHGLRKDEILPLYEKWGGSARYVLDLARNPSRQRDLASAIAKADLDVIFKAVGEIDSADEVSHRVLHINVAPNYLDTDMMFASEFIGRKVGEKFCKGTTLPLQRFIAITAGWKEFNDVCAKLFEPLAHRILRGGGVFDVWDLEMGTQTTLKLPPCTSFYTFHDLKDVADQEAGTYCIPSRSDQAAIDSIQQPQYLFRMTLADEHSINATGLSHALEQLRKDPKTDAELFFAVPPDQYPRWRKKQEYTGRTDLKVLRAVKQRVIKVPLKMMVHSLQNFRAV</sequence>
<proteinExistence type="predicted"/>
<dbReference type="PANTHER" id="PTHR33129:SF1">
    <property type="entry name" value="ATP-BINDING PROTEIN"/>
    <property type="match status" value="1"/>
</dbReference>
<organism evidence="1 2">
    <name type="scientific">Coccomyxa subellipsoidea (strain C-169)</name>
    <name type="common">Green microalga</name>
    <dbReference type="NCBI Taxonomy" id="574566"/>
    <lineage>
        <taxon>Eukaryota</taxon>
        <taxon>Viridiplantae</taxon>
        <taxon>Chlorophyta</taxon>
        <taxon>core chlorophytes</taxon>
        <taxon>Trebouxiophyceae</taxon>
        <taxon>Trebouxiophyceae incertae sedis</taxon>
        <taxon>Coccomyxaceae</taxon>
        <taxon>Coccomyxa</taxon>
        <taxon>Coccomyxa subellipsoidea</taxon>
    </lineage>
</organism>
<dbReference type="AlphaFoldDB" id="I0ZAL9"/>
<dbReference type="InterPro" id="IPR052980">
    <property type="entry name" value="Crinkler_effector"/>
</dbReference>
<name>I0ZAL9_COCSC</name>